<dbReference type="Proteomes" id="UP000272942">
    <property type="component" value="Unassembled WGS sequence"/>
</dbReference>
<dbReference type="SUPFAM" id="SSF54403">
    <property type="entry name" value="Cystatin/monellin"/>
    <property type="match status" value="7"/>
</dbReference>
<dbReference type="EMBL" id="UZAN01041574">
    <property type="protein sequence ID" value="VDP73451.1"/>
    <property type="molecule type" value="Genomic_DNA"/>
</dbReference>
<evidence type="ECO:0000313" key="8">
    <source>
        <dbReference type="WBParaSite" id="ECPE_0000472401-mRNA-1"/>
    </source>
</evidence>
<feature type="domain" description="Cystatin" evidence="5">
    <location>
        <begin position="21"/>
        <end position="139"/>
    </location>
</feature>
<evidence type="ECO:0000256" key="4">
    <source>
        <dbReference type="SAM" id="SignalP"/>
    </source>
</evidence>
<dbReference type="WBParaSite" id="ECPE_0000472401-mRNA-1">
    <property type="protein sequence ID" value="ECPE_0000472401-mRNA-1"/>
    <property type="gene ID" value="ECPE_0000472401"/>
</dbReference>
<evidence type="ECO:0000256" key="3">
    <source>
        <dbReference type="ARBA" id="ARBA00022704"/>
    </source>
</evidence>
<dbReference type="SMART" id="SM00043">
    <property type="entry name" value="CY"/>
    <property type="match status" value="5"/>
</dbReference>
<evidence type="ECO:0000256" key="2">
    <source>
        <dbReference type="ARBA" id="ARBA00022690"/>
    </source>
</evidence>
<dbReference type="Pfam" id="PF00031">
    <property type="entry name" value="Cystatin"/>
    <property type="match status" value="3"/>
</dbReference>
<keyword evidence="7" id="KW-1185">Reference proteome</keyword>
<feature type="signal peptide" evidence="4">
    <location>
        <begin position="1"/>
        <end position="19"/>
    </location>
</feature>
<keyword evidence="3" id="KW-0789">Thiol protease inhibitor</keyword>
<dbReference type="Gene3D" id="3.10.450.10">
    <property type="match status" value="7"/>
</dbReference>
<proteinExistence type="inferred from homology"/>
<dbReference type="PANTHER" id="PTHR46186:SF2">
    <property type="entry name" value="CYSTATIN"/>
    <property type="match status" value="1"/>
</dbReference>
<feature type="domain" description="Cystatin" evidence="5">
    <location>
        <begin position="780"/>
        <end position="907"/>
    </location>
</feature>
<dbReference type="InterPro" id="IPR046350">
    <property type="entry name" value="Cystatin_sf"/>
</dbReference>
<dbReference type="InterPro" id="IPR000010">
    <property type="entry name" value="Cystatin_dom"/>
</dbReference>
<dbReference type="OrthoDB" id="110606at2759"/>
<comment type="similarity">
    <text evidence="1">Belongs to the cystatin family.</text>
</comment>
<feature type="domain" description="Cystatin" evidence="5">
    <location>
        <begin position="656"/>
        <end position="773"/>
    </location>
</feature>
<feature type="chain" id="PRO_5043137999" evidence="4">
    <location>
        <begin position="20"/>
        <end position="1358"/>
    </location>
</feature>
<feature type="domain" description="Cystatin" evidence="5">
    <location>
        <begin position="1060"/>
        <end position="1171"/>
    </location>
</feature>
<dbReference type="CDD" id="cd00042">
    <property type="entry name" value="CY"/>
    <property type="match status" value="5"/>
</dbReference>
<keyword evidence="2" id="KW-0646">Protease inhibitor</keyword>
<reference evidence="6 7" key="2">
    <citation type="submission" date="2018-11" db="EMBL/GenBank/DDBJ databases">
        <authorList>
            <consortium name="Pathogen Informatics"/>
        </authorList>
    </citation>
    <scope>NUCLEOTIDE SEQUENCE [LARGE SCALE GENOMIC DNA]</scope>
    <source>
        <strain evidence="6 7">Egypt</strain>
    </source>
</reference>
<evidence type="ECO:0000313" key="6">
    <source>
        <dbReference type="EMBL" id="VDP73451.1"/>
    </source>
</evidence>
<reference evidence="8" key="1">
    <citation type="submission" date="2016-06" db="UniProtKB">
        <authorList>
            <consortium name="WormBaseParasite"/>
        </authorList>
    </citation>
    <scope>IDENTIFICATION</scope>
</reference>
<keyword evidence="4" id="KW-0732">Signal</keyword>
<organism evidence="8">
    <name type="scientific">Echinostoma caproni</name>
    <dbReference type="NCBI Taxonomy" id="27848"/>
    <lineage>
        <taxon>Eukaryota</taxon>
        <taxon>Metazoa</taxon>
        <taxon>Spiralia</taxon>
        <taxon>Lophotrochozoa</taxon>
        <taxon>Platyhelminthes</taxon>
        <taxon>Trematoda</taxon>
        <taxon>Digenea</taxon>
        <taxon>Plagiorchiida</taxon>
        <taxon>Echinostomata</taxon>
        <taxon>Echinostomatoidea</taxon>
        <taxon>Echinostomatidae</taxon>
        <taxon>Echinostoma</taxon>
    </lineage>
</organism>
<dbReference type="GO" id="GO:0005737">
    <property type="term" value="C:cytoplasm"/>
    <property type="evidence" value="ECO:0007669"/>
    <property type="project" value="TreeGrafter"/>
</dbReference>
<gene>
    <name evidence="6" type="ORF">ECPE_LOCUS4712</name>
</gene>
<dbReference type="GO" id="GO:0005615">
    <property type="term" value="C:extracellular space"/>
    <property type="evidence" value="ECO:0007669"/>
    <property type="project" value="TreeGrafter"/>
</dbReference>
<dbReference type="PROSITE" id="PS00287">
    <property type="entry name" value="CYSTATIN"/>
    <property type="match status" value="2"/>
</dbReference>
<evidence type="ECO:0000256" key="1">
    <source>
        <dbReference type="ARBA" id="ARBA00009403"/>
    </source>
</evidence>
<dbReference type="GO" id="GO:0004869">
    <property type="term" value="F:cysteine-type endopeptidase inhibitor activity"/>
    <property type="evidence" value="ECO:0007669"/>
    <property type="project" value="UniProtKB-KW"/>
</dbReference>
<evidence type="ECO:0000313" key="7">
    <source>
        <dbReference type="Proteomes" id="UP000272942"/>
    </source>
</evidence>
<feature type="domain" description="Cystatin" evidence="5">
    <location>
        <begin position="438"/>
        <end position="547"/>
    </location>
</feature>
<evidence type="ECO:0000259" key="5">
    <source>
        <dbReference type="SMART" id="SM00043"/>
    </source>
</evidence>
<dbReference type="InterPro" id="IPR018073">
    <property type="entry name" value="Prot_inh_cystat_CS"/>
</dbReference>
<name>A0A183ACM7_9TREM</name>
<accession>A0A183ACM7</accession>
<dbReference type="PANTHER" id="PTHR46186">
    <property type="entry name" value="CYSTATIN"/>
    <property type="match status" value="1"/>
</dbReference>
<sequence>MIRFHLIALSLILTHLFRTEQNLLGSKHRLTRDEIHSEEFAQILSSAVQDCNREHSSDFWHRQETVSDATKQLVQGTNYEFTVRLRETSCLKKPIINGEKKESDDDCLVKHNSPLIICSTAVWFRPWLKEKIQVTVRGHWKVTSEKFSLQEIHSAIAEQSDLAQKFAETMQKAVEDYNLQKKPPFLVRYAGLGGRFRQMEEPRMLANEVSLKATSCKTPTDRNQFEQLQSDECYNTTGQDYACGLRITDTLDNATLINCEPTASALGGLWRLSAPKPVDGNQDREAPKLLGAPKPKSRIWKEHWSSEPLDIFLLSINRDMSMEELETEEMRALRRELVFTYNAQINAMYMFTLASLRNVQLQEEPEKLYTLTARMQETNCKKSDYLNNLEAFEKNCHTLDSMKPQEECKLTAMVTGKPEKPYKIILDKCKRLTFPLLTSLGGRSPVSATDRAGQDFQNLLKRVAKSFNEQSDSGILFEVDKAENVLSQIVSGQMYFMNVTFKANGCKPTAKRPCYQETEKHTYQCNVEVYQNPSDNLGESINISNCRHLLESVNPVEGKWTELKGQSAGKDEFQQIVKKAVQVYNDVYSKKKNWILFYVDDVLKLTGKKELFSFILHMKKEKSDIQKKCHVTILNPSENTRQIAIRNCVTYRQPKVMVGAPQPLDEDAQEKEDFHALIKKAAALHHKEAESRYFHRIDRVENPTTQVVAGTLIRFKIHLQPTSCLKAKHKDEFEKGKFHTCGPVNITHVVVCDVEVWRKPWMNFEEIKLQSCELQRRNSSAQGMIQTTNQGFLSKPYFQEMLDRATIVINTQMDNKVFYKRITVENITRQLVNGYKYTFEMGLISTLCLRDEDFTSFTVMRWSKCTGKEKWHSPNIIDWQYMVQCRVQAWKRPWLQNSRLVIVDKCKLIHENRSALFLSSLGAPDRGGVNMTYVADVLPRLVKMFNRRENLTYTYEKQNIEKLEQQIVAGLKLNFDLFLKPQPGSSKCANKESSTRNCPPENGHLTDCNATWVSGNGHSCFIKKGTHFYLCKASVWLREWMNSEILSLDDCMMVEMPKSTLIGVPQPLEVKKSNPKLKDITERATKLYNEKLADDFVFGNGQISDAEEQVVAGLLTKFKLRLEPVACKLNANRRRCDVRGSRLRVECQVLFWERPWLDESEKIALENCRRFFDDGTAANHEVRLSREEEQSEDFKAMLDQMAKLYQPGVPIIYDVDKILNARVKDQVSCEGQISEHPTGYRTMSLRNCRVLWKTESERALTKSEQASKWFRQSVHDAIKLHQSSVASNNLFKLRSIENGTLRRSDIELIKYRMILTETDCAKSEHDIGSDDDQCPEKEPAVSCDFLPIPLFVLLWNSQ</sequence>
<protein>
    <submittedName>
        <fullName evidence="8">Cystatin domain-containing protein</fullName>
    </submittedName>
</protein>
<dbReference type="GO" id="GO:0031982">
    <property type="term" value="C:vesicle"/>
    <property type="evidence" value="ECO:0007669"/>
    <property type="project" value="TreeGrafter"/>
</dbReference>